<dbReference type="Proteomes" id="UP000005824">
    <property type="component" value="Unassembled WGS sequence"/>
</dbReference>
<keyword evidence="2" id="KW-1185">Reference proteome</keyword>
<organism evidence="1 2">
    <name type="scientific">Chthoniobacter flavus Ellin428</name>
    <dbReference type="NCBI Taxonomy" id="497964"/>
    <lineage>
        <taxon>Bacteria</taxon>
        <taxon>Pseudomonadati</taxon>
        <taxon>Verrucomicrobiota</taxon>
        <taxon>Spartobacteria</taxon>
        <taxon>Chthoniobacterales</taxon>
        <taxon>Chthoniobacteraceae</taxon>
        <taxon>Chthoniobacter</taxon>
    </lineage>
</organism>
<dbReference type="InParanoid" id="B4D1Q6"/>
<comment type="caution">
    <text evidence="1">The sequence shown here is derived from an EMBL/GenBank/DDBJ whole genome shotgun (WGS) entry which is preliminary data.</text>
</comment>
<dbReference type="RefSeq" id="WP_006980169.1">
    <property type="nucleotide sequence ID" value="NZ_ABVL01000007.1"/>
</dbReference>
<dbReference type="EMBL" id="ABVL01000007">
    <property type="protein sequence ID" value="EDY19668.1"/>
    <property type="molecule type" value="Genomic_DNA"/>
</dbReference>
<proteinExistence type="predicted"/>
<evidence type="ECO:0000313" key="1">
    <source>
        <dbReference type="EMBL" id="EDY19668.1"/>
    </source>
</evidence>
<accession>B4D1Q6</accession>
<dbReference type="STRING" id="497964.CfE428DRAFT_2844"/>
<evidence type="ECO:0000313" key="2">
    <source>
        <dbReference type="Proteomes" id="UP000005824"/>
    </source>
</evidence>
<dbReference type="AlphaFoldDB" id="B4D1Q6"/>
<protein>
    <submittedName>
        <fullName evidence="1">Uncharacterized protein</fullName>
    </submittedName>
</protein>
<gene>
    <name evidence="1" type="ORF">CfE428DRAFT_2844</name>
</gene>
<name>B4D1Q6_9BACT</name>
<reference evidence="1 2" key="1">
    <citation type="journal article" date="2011" name="J. Bacteriol.">
        <title>Genome sequence of Chthoniobacter flavus Ellin428, an aerobic heterotrophic soil bacterium.</title>
        <authorList>
            <person name="Kant R."/>
            <person name="van Passel M.W."/>
            <person name="Palva A."/>
            <person name="Lucas S."/>
            <person name="Lapidus A."/>
            <person name="Glavina Del Rio T."/>
            <person name="Dalin E."/>
            <person name="Tice H."/>
            <person name="Bruce D."/>
            <person name="Goodwin L."/>
            <person name="Pitluck S."/>
            <person name="Larimer F.W."/>
            <person name="Land M.L."/>
            <person name="Hauser L."/>
            <person name="Sangwan P."/>
            <person name="de Vos W.M."/>
            <person name="Janssen P.H."/>
            <person name="Smidt H."/>
        </authorList>
    </citation>
    <scope>NUCLEOTIDE SEQUENCE [LARGE SCALE GENOMIC DNA]</scope>
    <source>
        <strain evidence="1 2">Ellin428</strain>
    </source>
</reference>
<sequence>MPVVYLIDERVSNPRLILDSVPEADLGFLVNPYFTVGQIVSLVIKGLVTRGEKMIRGRTELPMISELRIMAAGHDEELRLGWGINARNAVQLAPLSLYLASGASGRCSLLGYNAALNRPRREQFLGGSAIGERFGSPGHGWGPEDLDIPDEPRFELLRVLARTLGVPVIAGLDTHTTPFDWRFLDATVTVDRFGDMTFTGMDIPGSFEVF</sequence>